<feature type="compositionally biased region" description="Acidic residues" evidence="1">
    <location>
        <begin position="84"/>
        <end position="104"/>
    </location>
</feature>
<evidence type="ECO:0000313" key="5">
    <source>
        <dbReference type="Proteomes" id="UP000324022"/>
    </source>
</evidence>
<accession>A0A5C3DUT0</accession>
<feature type="region of interest" description="Disordered" evidence="1">
    <location>
        <begin position="1"/>
        <end position="35"/>
    </location>
</feature>
<dbReference type="OrthoDB" id="5597489at2759"/>
<feature type="transmembrane region" description="Helical" evidence="2">
    <location>
        <begin position="197"/>
        <end position="216"/>
    </location>
</feature>
<keyword evidence="5" id="KW-1185">Reference proteome</keyword>
<proteinExistence type="predicted"/>
<sequence>MARLTEIQDDSDSEHETRASSSTSKQQRAGLTQDEQEQILYKSGIIEKLGLPKDFVTMDEAQAQLDALNRSSKSKSSGSKVGAAEEEDEEGEGEEEIDDSEDDYGVASDHEFDGDDTADRLMREQEATEMSPNVESILDLVIWTMPFGFMYTLLDVLVRQQYGETVGFADEVMRLVRALPVLAVFIHYNLTSQRQALIQGLLFIICSACGCALIYIVNKSPYDVVVQRVAPLGTLWIFSVVRLDLLPACISLAIVAVFVQQMQLKIVFD</sequence>
<evidence type="ECO:0000256" key="2">
    <source>
        <dbReference type="SAM" id="Phobius"/>
    </source>
</evidence>
<dbReference type="Pfam" id="PF24841">
    <property type="entry name" value="DUF7719"/>
    <property type="match status" value="1"/>
</dbReference>
<gene>
    <name evidence="4" type="ORF">UTRI_01966_B</name>
</gene>
<evidence type="ECO:0000256" key="1">
    <source>
        <dbReference type="SAM" id="MobiDB-lite"/>
    </source>
</evidence>
<reference evidence="4 5" key="1">
    <citation type="submission" date="2018-03" db="EMBL/GenBank/DDBJ databases">
        <authorList>
            <person name="Guldener U."/>
        </authorList>
    </citation>
    <scope>NUCLEOTIDE SEQUENCE [LARGE SCALE GENOMIC DNA]</scope>
    <source>
        <strain evidence="4 5">NBRC100155</strain>
    </source>
</reference>
<keyword evidence="2" id="KW-1133">Transmembrane helix</keyword>
<name>A0A5C3DUT0_9BASI</name>
<evidence type="ECO:0000313" key="4">
    <source>
        <dbReference type="EMBL" id="SPO21978.1"/>
    </source>
</evidence>
<feature type="region of interest" description="Disordered" evidence="1">
    <location>
        <begin position="66"/>
        <end position="115"/>
    </location>
</feature>
<protein>
    <recommendedName>
        <fullName evidence="3">DUF7719 domain-containing protein</fullName>
    </recommendedName>
</protein>
<dbReference type="PANTHER" id="PTHR37846:SF1">
    <property type="entry name" value="DEACETYLASE-LIKE PROTEIN"/>
    <property type="match status" value="1"/>
</dbReference>
<dbReference type="EMBL" id="OOIN01000003">
    <property type="protein sequence ID" value="SPO21978.1"/>
    <property type="molecule type" value="Genomic_DNA"/>
</dbReference>
<keyword evidence="2" id="KW-0812">Transmembrane</keyword>
<evidence type="ECO:0000259" key="3">
    <source>
        <dbReference type="Pfam" id="PF24841"/>
    </source>
</evidence>
<dbReference type="InterPro" id="IPR056136">
    <property type="entry name" value="DUF7719"/>
</dbReference>
<dbReference type="PANTHER" id="PTHR37846">
    <property type="entry name" value="YALI0B21296P"/>
    <property type="match status" value="1"/>
</dbReference>
<organism evidence="4 5">
    <name type="scientific">Ustilago trichophora</name>
    <dbReference type="NCBI Taxonomy" id="86804"/>
    <lineage>
        <taxon>Eukaryota</taxon>
        <taxon>Fungi</taxon>
        <taxon>Dikarya</taxon>
        <taxon>Basidiomycota</taxon>
        <taxon>Ustilaginomycotina</taxon>
        <taxon>Ustilaginomycetes</taxon>
        <taxon>Ustilaginales</taxon>
        <taxon>Ustilaginaceae</taxon>
        <taxon>Ustilago</taxon>
    </lineage>
</organism>
<keyword evidence="2" id="KW-0472">Membrane</keyword>
<dbReference type="Proteomes" id="UP000324022">
    <property type="component" value="Unassembled WGS sequence"/>
</dbReference>
<feature type="transmembrane region" description="Helical" evidence="2">
    <location>
        <begin position="236"/>
        <end position="259"/>
    </location>
</feature>
<dbReference type="AlphaFoldDB" id="A0A5C3DUT0"/>
<feature type="domain" description="DUF7719" evidence="3">
    <location>
        <begin position="199"/>
        <end position="265"/>
    </location>
</feature>
<feature type="compositionally biased region" description="Polar residues" evidence="1">
    <location>
        <begin position="19"/>
        <end position="30"/>
    </location>
</feature>